<accession>A0A5C3NVC8</accession>
<dbReference type="InterPro" id="IPR038220">
    <property type="entry name" value="PHOX_C_sf"/>
</dbReference>
<name>A0A5C3NVC8_9APHY</name>
<keyword evidence="1" id="KW-0560">Oxidoreductase</keyword>
<dbReference type="AlphaFoldDB" id="A0A5C3NVC8"/>
<dbReference type="Pfam" id="PF07976">
    <property type="entry name" value="Phe_hydrox_dim"/>
    <property type="match status" value="1"/>
</dbReference>
<dbReference type="InterPro" id="IPR036249">
    <property type="entry name" value="Thioredoxin-like_sf"/>
</dbReference>
<dbReference type="InParanoid" id="A0A5C3NVC8"/>
<dbReference type="GO" id="GO:0016491">
    <property type="term" value="F:oxidoreductase activity"/>
    <property type="evidence" value="ECO:0007669"/>
    <property type="project" value="UniProtKB-KW"/>
</dbReference>
<organism evidence="3 4">
    <name type="scientific">Polyporus arcularius HHB13444</name>
    <dbReference type="NCBI Taxonomy" id="1314778"/>
    <lineage>
        <taxon>Eukaryota</taxon>
        <taxon>Fungi</taxon>
        <taxon>Dikarya</taxon>
        <taxon>Basidiomycota</taxon>
        <taxon>Agaricomycotina</taxon>
        <taxon>Agaricomycetes</taxon>
        <taxon>Polyporales</taxon>
        <taxon>Polyporaceae</taxon>
        <taxon>Polyporus</taxon>
    </lineage>
</organism>
<keyword evidence="4" id="KW-1185">Reference proteome</keyword>
<evidence type="ECO:0000256" key="1">
    <source>
        <dbReference type="ARBA" id="ARBA00023002"/>
    </source>
</evidence>
<evidence type="ECO:0000313" key="4">
    <source>
        <dbReference type="Proteomes" id="UP000308197"/>
    </source>
</evidence>
<sequence>MARAHALATKLDAPKSFLHRYGQCDYHKVFDILYICAGSKDEVDFIDVPEMFRPHLVQVSDVALL</sequence>
<protein>
    <recommendedName>
        <fullName evidence="2">Phenol hydroxylase-like C-terminal dimerisation domain-containing protein</fullName>
    </recommendedName>
</protein>
<proteinExistence type="predicted"/>
<dbReference type="STRING" id="1314778.A0A5C3NVC8"/>
<feature type="domain" description="Phenol hydroxylase-like C-terminal dimerisation" evidence="2">
    <location>
        <begin position="2"/>
        <end position="55"/>
    </location>
</feature>
<dbReference type="Gene3D" id="3.40.30.20">
    <property type="match status" value="1"/>
</dbReference>
<dbReference type="EMBL" id="ML211882">
    <property type="protein sequence ID" value="TFK79960.1"/>
    <property type="molecule type" value="Genomic_DNA"/>
</dbReference>
<dbReference type="SUPFAM" id="SSF52833">
    <property type="entry name" value="Thioredoxin-like"/>
    <property type="match status" value="1"/>
</dbReference>
<dbReference type="Proteomes" id="UP000308197">
    <property type="component" value="Unassembled WGS sequence"/>
</dbReference>
<gene>
    <name evidence="3" type="ORF">K466DRAFT_605727</name>
</gene>
<dbReference type="InterPro" id="IPR012941">
    <property type="entry name" value="Phe_hydrox_C_dim_dom"/>
</dbReference>
<evidence type="ECO:0000313" key="3">
    <source>
        <dbReference type="EMBL" id="TFK79960.1"/>
    </source>
</evidence>
<reference evidence="3 4" key="1">
    <citation type="journal article" date="2019" name="Nat. Ecol. Evol.">
        <title>Megaphylogeny resolves global patterns of mushroom evolution.</title>
        <authorList>
            <person name="Varga T."/>
            <person name="Krizsan K."/>
            <person name="Foldi C."/>
            <person name="Dima B."/>
            <person name="Sanchez-Garcia M."/>
            <person name="Sanchez-Ramirez S."/>
            <person name="Szollosi G.J."/>
            <person name="Szarkandi J.G."/>
            <person name="Papp V."/>
            <person name="Albert L."/>
            <person name="Andreopoulos W."/>
            <person name="Angelini C."/>
            <person name="Antonin V."/>
            <person name="Barry K.W."/>
            <person name="Bougher N.L."/>
            <person name="Buchanan P."/>
            <person name="Buyck B."/>
            <person name="Bense V."/>
            <person name="Catcheside P."/>
            <person name="Chovatia M."/>
            <person name="Cooper J."/>
            <person name="Damon W."/>
            <person name="Desjardin D."/>
            <person name="Finy P."/>
            <person name="Geml J."/>
            <person name="Haridas S."/>
            <person name="Hughes K."/>
            <person name="Justo A."/>
            <person name="Karasinski D."/>
            <person name="Kautmanova I."/>
            <person name="Kiss B."/>
            <person name="Kocsube S."/>
            <person name="Kotiranta H."/>
            <person name="LaButti K.M."/>
            <person name="Lechner B.E."/>
            <person name="Liimatainen K."/>
            <person name="Lipzen A."/>
            <person name="Lukacs Z."/>
            <person name="Mihaltcheva S."/>
            <person name="Morgado L.N."/>
            <person name="Niskanen T."/>
            <person name="Noordeloos M.E."/>
            <person name="Ohm R.A."/>
            <person name="Ortiz-Santana B."/>
            <person name="Ovrebo C."/>
            <person name="Racz N."/>
            <person name="Riley R."/>
            <person name="Savchenko A."/>
            <person name="Shiryaev A."/>
            <person name="Soop K."/>
            <person name="Spirin V."/>
            <person name="Szebenyi C."/>
            <person name="Tomsovsky M."/>
            <person name="Tulloss R.E."/>
            <person name="Uehling J."/>
            <person name="Grigoriev I.V."/>
            <person name="Vagvolgyi C."/>
            <person name="Papp T."/>
            <person name="Martin F.M."/>
            <person name="Miettinen O."/>
            <person name="Hibbett D.S."/>
            <person name="Nagy L.G."/>
        </authorList>
    </citation>
    <scope>NUCLEOTIDE SEQUENCE [LARGE SCALE GENOMIC DNA]</scope>
    <source>
        <strain evidence="3 4">HHB13444</strain>
    </source>
</reference>
<evidence type="ECO:0000259" key="2">
    <source>
        <dbReference type="Pfam" id="PF07976"/>
    </source>
</evidence>